<protein>
    <recommendedName>
        <fullName evidence="4 12">Anaerobic ribonucleoside-triphosphate reductase-activating protein</fullName>
        <ecNumber evidence="12">1.97.1.-</ecNumber>
    </recommendedName>
</protein>
<dbReference type="EMBL" id="CP007806">
    <property type="protein sequence ID" value="AIG24681.1"/>
    <property type="molecule type" value="Genomic_DNA"/>
</dbReference>
<evidence type="ECO:0000256" key="3">
    <source>
        <dbReference type="ARBA" id="ARBA00009777"/>
    </source>
</evidence>
<dbReference type="AlphaFoldDB" id="A0A075QZN5"/>
<keyword evidence="6" id="KW-0949">S-adenosyl-L-methionine</keyword>
<dbReference type="InterPro" id="IPR007197">
    <property type="entry name" value="rSAM"/>
</dbReference>
<dbReference type="STRING" id="1042163.BRLA_c002860"/>
<dbReference type="InterPro" id="IPR012837">
    <property type="entry name" value="NrdG"/>
</dbReference>
<dbReference type="Proteomes" id="UP000005850">
    <property type="component" value="Chromosome"/>
</dbReference>
<sequence>MHICEYRRESINEGIGLRAVVFISGCRHACQGCFNPESWDFSYGQPFTRAYQQEVIQEISDNPLLHGLTLCGGDPFFSATACAAFITSFRQACLDKTVWAYTGFTFEALLLLDEQRQLLELCDVIIDGKFKAEQKDTSLRFRGSRNQRIIDVRKSLAIGTVIEWTE</sequence>
<dbReference type="Gene3D" id="3.20.20.70">
    <property type="entry name" value="Aldolase class I"/>
    <property type="match status" value="1"/>
</dbReference>
<dbReference type="GO" id="GO:0046872">
    <property type="term" value="F:metal ion binding"/>
    <property type="evidence" value="ECO:0007669"/>
    <property type="project" value="UniProtKB-KW"/>
</dbReference>
<comment type="similarity">
    <text evidence="3 12">Belongs to the organic radical-activating enzymes family.</text>
</comment>
<dbReference type="eggNOG" id="COG0602">
    <property type="taxonomic scope" value="Bacteria"/>
</dbReference>
<evidence type="ECO:0000256" key="8">
    <source>
        <dbReference type="ARBA" id="ARBA00023002"/>
    </source>
</evidence>
<dbReference type="SFLD" id="SFLDG01063">
    <property type="entry name" value="activating_enzymes__group_1"/>
    <property type="match status" value="1"/>
</dbReference>
<keyword evidence="7" id="KW-0479">Metal-binding</keyword>
<name>A0A075QZN5_BRELA</name>
<dbReference type="PANTHER" id="PTHR30352">
    <property type="entry name" value="PYRUVATE FORMATE-LYASE-ACTIVATING ENZYME"/>
    <property type="match status" value="1"/>
</dbReference>
<dbReference type="NCBIfam" id="TIGR02491">
    <property type="entry name" value="NrdG"/>
    <property type="match status" value="1"/>
</dbReference>
<evidence type="ECO:0000256" key="5">
    <source>
        <dbReference type="ARBA" id="ARBA00022485"/>
    </source>
</evidence>
<dbReference type="GO" id="GO:0051539">
    <property type="term" value="F:4 iron, 4 sulfur cluster binding"/>
    <property type="evidence" value="ECO:0007669"/>
    <property type="project" value="UniProtKB-KW"/>
</dbReference>
<dbReference type="InterPro" id="IPR034457">
    <property type="entry name" value="Organic_radical-activating"/>
</dbReference>
<dbReference type="Pfam" id="PF13353">
    <property type="entry name" value="Fer4_12"/>
    <property type="match status" value="1"/>
</dbReference>
<dbReference type="InterPro" id="IPR013785">
    <property type="entry name" value="Aldolase_TIM"/>
</dbReference>
<dbReference type="KEGG" id="blr:BRLA_c002860"/>
<comment type="cofactor">
    <cofactor evidence="1">
        <name>[4Fe-4S] cluster</name>
        <dbReference type="ChEBI" id="CHEBI:49883"/>
    </cofactor>
</comment>
<evidence type="ECO:0000256" key="2">
    <source>
        <dbReference type="ARBA" id="ARBA00003852"/>
    </source>
</evidence>
<keyword evidence="8 12" id="KW-0560">Oxidoreductase</keyword>
<evidence type="ECO:0000256" key="9">
    <source>
        <dbReference type="ARBA" id="ARBA00023004"/>
    </source>
</evidence>
<evidence type="ECO:0000256" key="12">
    <source>
        <dbReference type="PIRNR" id="PIRNR000368"/>
    </source>
</evidence>
<keyword evidence="10" id="KW-0411">Iron-sulfur</keyword>
<evidence type="ECO:0000256" key="6">
    <source>
        <dbReference type="ARBA" id="ARBA00022691"/>
    </source>
</evidence>
<evidence type="ECO:0000313" key="14">
    <source>
        <dbReference type="Proteomes" id="UP000005850"/>
    </source>
</evidence>
<dbReference type="EC" id="1.97.1.-" evidence="12"/>
<keyword evidence="14" id="KW-1185">Reference proteome</keyword>
<dbReference type="SFLD" id="SFLDS00029">
    <property type="entry name" value="Radical_SAM"/>
    <property type="match status" value="1"/>
</dbReference>
<evidence type="ECO:0000256" key="11">
    <source>
        <dbReference type="ARBA" id="ARBA00047365"/>
    </source>
</evidence>
<comment type="catalytic activity">
    <reaction evidence="11">
        <text>glycyl-[protein] + reduced [flavodoxin] + S-adenosyl-L-methionine = glycin-2-yl radical-[protein] + semiquinone [flavodoxin] + 5'-deoxyadenosine + L-methionine + H(+)</text>
        <dbReference type="Rhea" id="RHEA:61976"/>
        <dbReference type="Rhea" id="RHEA-COMP:10622"/>
        <dbReference type="Rhea" id="RHEA-COMP:14480"/>
        <dbReference type="Rhea" id="RHEA-COMP:15993"/>
        <dbReference type="Rhea" id="RHEA-COMP:15994"/>
        <dbReference type="ChEBI" id="CHEBI:15378"/>
        <dbReference type="ChEBI" id="CHEBI:17319"/>
        <dbReference type="ChEBI" id="CHEBI:29947"/>
        <dbReference type="ChEBI" id="CHEBI:32722"/>
        <dbReference type="ChEBI" id="CHEBI:57618"/>
        <dbReference type="ChEBI" id="CHEBI:57844"/>
        <dbReference type="ChEBI" id="CHEBI:59789"/>
        <dbReference type="ChEBI" id="CHEBI:140311"/>
    </reaction>
</comment>
<dbReference type="InterPro" id="IPR001989">
    <property type="entry name" value="Radical_activat_CS"/>
</dbReference>
<accession>A0A075QZN5</accession>
<dbReference type="SFLD" id="SFLDG01066">
    <property type="entry name" value="organic_radical-activating_enz"/>
    <property type="match status" value="1"/>
</dbReference>
<dbReference type="PIRSF" id="PIRSF000368">
    <property type="entry name" value="NrdG"/>
    <property type="match status" value="1"/>
</dbReference>
<evidence type="ECO:0000256" key="10">
    <source>
        <dbReference type="ARBA" id="ARBA00023014"/>
    </source>
</evidence>
<keyword evidence="5" id="KW-0004">4Fe-4S</keyword>
<dbReference type="SFLD" id="SFLDF00299">
    <property type="entry name" value="anaerobic_ribonucleoside-triph"/>
    <property type="match status" value="1"/>
</dbReference>
<dbReference type="RefSeq" id="WP_041752453.1">
    <property type="nucleotide sequence ID" value="NZ_CP007806.1"/>
</dbReference>
<evidence type="ECO:0000256" key="7">
    <source>
        <dbReference type="ARBA" id="ARBA00022723"/>
    </source>
</evidence>
<dbReference type="PROSITE" id="PS01087">
    <property type="entry name" value="RADICAL_ACTIVATING"/>
    <property type="match status" value="1"/>
</dbReference>
<dbReference type="GO" id="GO:0043365">
    <property type="term" value="F:[formate-C-acetyltransferase]-activating enzyme activity"/>
    <property type="evidence" value="ECO:0007669"/>
    <property type="project" value="InterPro"/>
</dbReference>
<evidence type="ECO:0000313" key="13">
    <source>
        <dbReference type="EMBL" id="AIG24681.1"/>
    </source>
</evidence>
<keyword evidence="9" id="KW-0408">Iron</keyword>
<evidence type="ECO:0000256" key="4">
    <source>
        <dbReference type="ARBA" id="ARBA00014281"/>
    </source>
</evidence>
<proteinExistence type="inferred from homology"/>
<dbReference type="GO" id="GO:0004748">
    <property type="term" value="F:ribonucleoside-diphosphate reductase activity, thioredoxin disulfide as acceptor"/>
    <property type="evidence" value="ECO:0007669"/>
    <property type="project" value="TreeGrafter"/>
</dbReference>
<dbReference type="HOGENOM" id="CLU_089926_2_1_9"/>
<reference evidence="13 14" key="1">
    <citation type="journal article" date="2011" name="J. Bacteriol.">
        <title>Genome sequence of Brevibacillus laterosporus LMG 15441, a pathogen of invertebrates.</title>
        <authorList>
            <person name="Djukic M."/>
            <person name="Poehlein A."/>
            <person name="Thurmer A."/>
            <person name="Daniel R."/>
        </authorList>
    </citation>
    <scope>NUCLEOTIDE SEQUENCE [LARGE SCALE GENOMIC DNA]</scope>
    <source>
        <strain evidence="13 14">LMG 15441</strain>
    </source>
</reference>
<gene>
    <name evidence="13" type="ORF">BRLA_c002860</name>
</gene>
<organism evidence="13 14">
    <name type="scientific">Brevibacillus laterosporus LMG 15441</name>
    <dbReference type="NCBI Taxonomy" id="1042163"/>
    <lineage>
        <taxon>Bacteria</taxon>
        <taxon>Bacillati</taxon>
        <taxon>Bacillota</taxon>
        <taxon>Bacilli</taxon>
        <taxon>Bacillales</taxon>
        <taxon>Paenibacillaceae</taxon>
        <taxon>Brevibacillus</taxon>
    </lineage>
</organism>
<evidence type="ECO:0000256" key="1">
    <source>
        <dbReference type="ARBA" id="ARBA00001966"/>
    </source>
</evidence>
<comment type="function">
    <text evidence="2 12">Activation of anaerobic ribonucleoside-triphosphate reductase under anaerobic conditions by generation of an organic free radical, using S-adenosylmethionine and reduced flavodoxin as cosubstrates to produce 5'-deoxy-adenosine.</text>
</comment>
<dbReference type="PANTHER" id="PTHR30352:SF2">
    <property type="entry name" value="ANAEROBIC RIBONUCLEOSIDE-TRIPHOSPHATE REDUCTASE-ACTIVATING PROTEIN"/>
    <property type="match status" value="1"/>
</dbReference>